<evidence type="ECO:0000259" key="1">
    <source>
        <dbReference type="Pfam" id="PF13672"/>
    </source>
</evidence>
<accession>A0ABQ0DQL5</accession>
<gene>
    <name evidence="2" type="ORF">ENUP19_0244G0030</name>
</gene>
<dbReference type="EMBL" id="BAAFRS010000244">
    <property type="protein sequence ID" value="GAB1225151.1"/>
    <property type="molecule type" value="Genomic_DNA"/>
</dbReference>
<evidence type="ECO:0000313" key="3">
    <source>
        <dbReference type="Proteomes" id="UP001628156"/>
    </source>
</evidence>
<proteinExistence type="predicted"/>
<reference evidence="2 3" key="1">
    <citation type="journal article" date="2019" name="PLoS Negl. Trop. Dis.">
        <title>Whole genome sequencing of Entamoeba nuttalli reveals mammalian host-related molecular signatures and a novel octapeptide-repeat surface protein.</title>
        <authorList>
            <person name="Tanaka M."/>
            <person name="Makiuchi T."/>
            <person name="Komiyama T."/>
            <person name="Shiina T."/>
            <person name="Osaki K."/>
            <person name="Tachibana H."/>
        </authorList>
    </citation>
    <scope>NUCLEOTIDE SEQUENCE [LARGE SCALE GENOMIC DNA]</scope>
    <source>
        <strain evidence="2 3">P19-061405</strain>
    </source>
</reference>
<dbReference type="InterPro" id="IPR036457">
    <property type="entry name" value="PPM-type-like_dom_sf"/>
</dbReference>
<dbReference type="Gene3D" id="3.60.40.10">
    <property type="entry name" value="PPM-type phosphatase domain"/>
    <property type="match status" value="1"/>
</dbReference>
<name>A0ABQ0DQL5_9EUKA</name>
<sequence>MFNIDSLAVLPFDMFHPLCQKIDKTILKFIRMAYEKQKVEEPPKTLFIQPDTNICYLNLVSPHHEVTPEAYYSTYVKGYSNVSFSTYPVLNGEKFGKPIADCTTANIYKDFAVFCIADGCGMGKRPATSAHVACEKFTEYVSVEIPKTKTLAKAQKIIVEAIAYVQTAILQTQELSTDAGLTTFLGVVVLRTGTSFACMYCNIGDCRALVIDPRTAVVNELIDDYSGRVDVKTTGGRLGPVEGDYPELDNFKCGIKFCSAGSVIALMTDGVCDNFDIKTYYQTPKECGLSGLEWSDDNLEHWEKRKEVFYSSFLSLFLNDSLEELCFNLYNFIIQKTKLARECKVKKIETFVGGKMDHSTFACFRLDDMLFTEKIVMKKKMKIPDDLKV</sequence>
<dbReference type="Pfam" id="PF13672">
    <property type="entry name" value="PP2C_2"/>
    <property type="match status" value="1"/>
</dbReference>
<evidence type="ECO:0000313" key="2">
    <source>
        <dbReference type="EMBL" id="GAB1225151.1"/>
    </source>
</evidence>
<dbReference type="PANTHER" id="PTHR21586">
    <property type="entry name" value="TIPA"/>
    <property type="match status" value="1"/>
</dbReference>
<protein>
    <recommendedName>
        <fullName evidence="1">PPM-type phosphatase domain-containing protein</fullName>
    </recommendedName>
</protein>
<dbReference type="InterPro" id="IPR053287">
    <property type="entry name" value="PP2C-like_domain"/>
</dbReference>
<dbReference type="InterPro" id="IPR001932">
    <property type="entry name" value="PPM-type_phosphatase-like_dom"/>
</dbReference>
<dbReference type="PANTHER" id="PTHR21586:SF0">
    <property type="entry name" value="PP2C-LIKE DOMAIN-CONTAINING PROTEIN CG9801"/>
    <property type="match status" value="1"/>
</dbReference>
<keyword evidence="3" id="KW-1185">Reference proteome</keyword>
<comment type="caution">
    <text evidence="2">The sequence shown here is derived from an EMBL/GenBank/DDBJ whole genome shotgun (WGS) entry which is preliminary data.</text>
</comment>
<feature type="domain" description="PPM-type phosphatase" evidence="1">
    <location>
        <begin position="96"/>
        <end position="276"/>
    </location>
</feature>
<dbReference type="Proteomes" id="UP001628156">
    <property type="component" value="Unassembled WGS sequence"/>
</dbReference>
<dbReference type="SUPFAM" id="SSF81606">
    <property type="entry name" value="PP2C-like"/>
    <property type="match status" value="1"/>
</dbReference>
<organism evidence="2 3">
    <name type="scientific">Entamoeba nuttalli</name>
    <dbReference type="NCBI Taxonomy" id="412467"/>
    <lineage>
        <taxon>Eukaryota</taxon>
        <taxon>Amoebozoa</taxon>
        <taxon>Evosea</taxon>
        <taxon>Archamoebae</taxon>
        <taxon>Mastigamoebida</taxon>
        <taxon>Entamoebidae</taxon>
        <taxon>Entamoeba</taxon>
    </lineage>
</organism>